<evidence type="ECO:0000313" key="2">
    <source>
        <dbReference type="EMBL" id="KNZ62778.1"/>
    </source>
</evidence>
<organism evidence="2 3">
    <name type="scientific">Puccinia sorghi</name>
    <dbReference type="NCBI Taxonomy" id="27349"/>
    <lineage>
        <taxon>Eukaryota</taxon>
        <taxon>Fungi</taxon>
        <taxon>Dikarya</taxon>
        <taxon>Basidiomycota</taxon>
        <taxon>Pucciniomycotina</taxon>
        <taxon>Pucciniomycetes</taxon>
        <taxon>Pucciniales</taxon>
        <taxon>Pucciniaceae</taxon>
        <taxon>Puccinia</taxon>
    </lineage>
</organism>
<accession>A0A0L6VQ00</accession>
<proteinExistence type="predicted"/>
<dbReference type="EMBL" id="LAVV01002499">
    <property type="protein sequence ID" value="KNZ62778.1"/>
    <property type="molecule type" value="Genomic_DNA"/>
</dbReference>
<dbReference type="Proteomes" id="UP000037035">
    <property type="component" value="Unassembled WGS sequence"/>
</dbReference>
<gene>
    <name evidence="2" type="ORF">VP01_1224g5</name>
</gene>
<sequence length="339" mass="36474">MIPPSHLGKSRRLRSIRYSACCKLKACVSFAFHRTMSATRTAQDHSRARNRASVAGGGILPATLSNHVVGSGAVDPFLRQNQPGPPNQPLPARGTLNGHQPRDLRWATEFMLSAHLAFREQYLLVQAAKNGAAINILWTWSRVTGYGEKSSGRTQTSQSANKPSQGGGSGQLGSKTTGALQGSSARGEFSDEEQARLLSLSVWGDVLHHSGDAKQLPVTRQIAATQSGESTVLTLAATGDILKIMLEGLEKVVDGNSHQVVSHLGSDISKVVSSMLRDVATPLSNHLLRLKDVVQNHIKSRRGWARSLGQVMRVYSPGFRCPGARVGAEILLFCFRKGG</sequence>
<protein>
    <submittedName>
        <fullName evidence="2">Uncharacterized protein</fullName>
    </submittedName>
</protein>
<evidence type="ECO:0000313" key="3">
    <source>
        <dbReference type="Proteomes" id="UP000037035"/>
    </source>
</evidence>
<comment type="caution">
    <text evidence="2">The sequence shown here is derived from an EMBL/GenBank/DDBJ whole genome shotgun (WGS) entry which is preliminary data.</text>
</comment>
<feature type="region of interest" description="Disordered" evidence="1">
    <location>
        <begin position="74"/>
        <end position="99"/>
    </location>
</feature>
<dbReference type="VEuPathDB" id="FungiDB:VP01_1224g5"/>
<reference evidence="2 3" key="1">
    <citation type="submission" date="2015-08" db="EMBL/GenBank/DDBJ databases">
        <title>Next Generation Sequencing and Analysis of the Genome of Puccinia sorghi L Schw, the Causal Agent of Maize Common Rust.</title>
        <authorList>
            <person name="Rochi L."/>
            <person name="Burguener G."/>
            <person name="Darino M."/>
            <person name="Turjanski A."/>
            <person name="Kreff E."/>
            <person name="Dieguez M.J."/>
            <person name="Sacco F."/>
        </authorList>
    </citation>
    <scope>NUCLEOTIDE SEQUENCE [LARGE SCALE GENOMIC DNA]</scope>
    <source>
        <strain evidence="2 3">RO10H11247</strain>
    </source>
</reference>
<feature type="compositionally biased region" description="Polar residues" evidence="1">
    <location>
        <begin position="175"/>
        <end position="184"/>
    </location>
</feature>
<evidence type="ECO:0000256" key="1">
    <source>
        <dbReference type="SAM" id="MobiDB-lite"/>
    </source>
</evidence>
<feature type="region of interest" description="Disordered" evidence="1">
    <location>
        <begin position="148"/>
        <end position="186"/>
    </location>
</feature>
<name>A0A0L6VQ00_9BASI</name>
<dbReference type="AlphaFoldDB" id="A0A0L6VQ00"/>
<feature type="compositionally biased region" description="Polar residues" evidence="1">
    <location>
        <begin position="152"/>
        <end position="163"/>
    </location>
</feature>
<keyword evidence="3" id="KW-1185">Reference proteome</keyword>
<dbReference type="OrthoDB" id="10672185at2759"/>